<dbReference type="EMBL" id="JAPZBU010000006">
    <property type="protein sequence ID" value="KAJ5398245.1"/>
    <property type="molecule type" value="Genomic_DNA"/>
</dbReference>
<feature type="chain" id="PRO_5040885137" evidence="2">
    <location>
        <begin position="19"/>
        <end position="361"/>
    </location>
</feature>
<keyword evidence="4" id="KW-1185">Reference proteome</keyword>
<dbReference type="InterPro" id="IPR009078">
    <property type="entry name" value="Ferritin-like_SF"/>
</dbReference>
<feature type="compositionally biased region" description="Low complexity" evidence="1">
    <location>
        <begin position="311"/>
        <end position="334"/>
    </location>
</feature>
<accession>A0A9W9W445</accession>
<dbReference type="CDD" id="cd00657">
    <property type="entry name" value="Ferritin_like"/>
    <property type="match status" value="1"/>
</dbReference>
<feature type="signal peptide" evidence="2">
    <location>
        <begin position="1"/>
        <end position="18"/>
    </location>
</feature>
<dbReference type="InterPro" id="IPR052965">
    <property type="entry name" value="Pigment-catalase-like"/>
</dbReference>
<comment type="caution">
    <text evidence="3">The sequence shown here is derived from an EMBL/GenBank/DDBJ whole genome shotgun (WGS) entry which is preliminary data.</text>
</comment>
<reference evidence="3" key="2">
    <citation type="journal article" date="2023" name="IMA Fungus">
        <title>Comparative genomic study of the Penicillium genus elucidates a diverse pangenome and 15 lateral gene transfer events.</title>
        <authorList>
            <person name="Petersen C."/>
            <person name="Sorensen T."/>
            <person name="Nielsen M.R."/>
            <person name="Sondergaard T.E."/>
            <person name="Sorensen J.L."/>
            <person name="Fitzpatrick D.A."/>
            <person name="Frisvad J.C."/>
            <person name="Nielsen K.L."/>
        </authorList>
    </citation>
    <scope>NUCLEOTIDE SEQUENCE</scope>
    <source>
        <strain evidence="3">IBT 29677</strain>
    </source>
</reference>
<keyword evidence="2" id="KW-0732">Signal</keyword>
<reference evidence="3" key="1">
    <citation type="submission" date="2022-12" db="EMBL/GenBank/DDBJ databases">
        <authorList>
            <person name="Petersen C."/>
        </authorList>
    </citation>
    <scope>NUCLEOTIDE SEQUENCE</scope>
    <source>
        <strain evidence="3">IBT 29677</strain>
    </source>
</reference>
<dbReference type="AlphaFoldDB" id="A0A9W9W445"/>
<dbReference type="Pfam" id="PF13668">
    <property type="entry name" value="Ferritin_2"/>
    <property type="match status" value="1"/>
</dbReference>
<dbReference type="OrthoDB" id="1001765at2759"/>
<evidence type="ECO:0000313" key="4">
    <source>
        <dbReference type="Proteomes" id="UP001147747"/>
    </source>
</evidence>
<organism evidence="3 4">
    <name type="scientific">Penicillium cosmopolitanum</name>
    <dbReference type="NCBI Taxonomy" id="1131564"/>
    <lineage>
        <taxon>Eukaryota</taxon>
        <taxon>Fungi</taxon>
        <taxon>Dikarya</taxon>
        <taxon>Ascomycota</taxon>
        <taxon>Pezizomycotina</taxon>
        <taxon>Eurotiomycetes</taxon>
        <taxon>Eurotiomycetidae</taxon>
        <taxon>Eurotiales</taxon>
        <taxon>Aspergillaceae</taxon>
        <taxon>Penicillium</taxon>
    </lineage>
</organism>
<dbReference type="RefSeq" id="XP_056490297.1">
    <property type="nucleotide sequence ID" value="XM_056630995.1"/>
</dbReference>
<dbReference type="GeneID" id="81369975"/>
<evidence type="ECO:0000256" key="2">
    <source>
        <dbReference type="SAM" id="SignalP"/>
    </source>
</evidence>
<evidence type="ECO:0000313" key="3">
    <source>
        <dbReference type="EMBL" id="KAJ5398245.1"/>
    </source>
</evidence>
<evidence type="ECO:0000256" key="1">
    <source>
        <dbReference type="SAM" id="MobiDB-lite"/>
    </source>
</evidence>
<sequence>MKFTSIALAGAAVGLAQASPVTKRAISDADILNYALTLEHLEAAFYEEGLKNYTQADFVNAGLKDPFYANLQEVGKDEQSHEAFLTSALKGMFYELDGDGLTLSTFTHQYLAAGASPVARCNYSFPATDAKSFASLASVLEGVGVSAYLGAAASIMNETYLTAAGSILTVEARHSAYLRAALGEAPLRPALRQSPRFQRSLPVKAFPTLTMTSTSTAMTGSQVQLMAGAGMNSSDASGLFAAFITVTGPVWAPVTSSGSGKYTVTIPMGIAGQSYVVLTKDNKQATDDNIVAGPAIIEVGQKMGAMGSMTTPTSSMTGPMSSTSPSKSASSTPMFNGANDKKVGLAGVTGAGLLAAVAMLV</sequence>
<gene>
    <name evidence="3" type="ORF">N7509_006358</name>
</gene>
<dbReference type="PANTHER" id="PTHR31694:SF26">
    <property type="entry name" value="OS05G0151100 PROTEIN"/>
    <property type="match status" value="1"/>
</dbReference>
<name>A0A9W9W445_9EURO</name>
<dbReference type="SUPFAM" id="SSF47240">
    <property type="entry name" value="Ferritin-like"/>
    <property type="match status" value="1"/>
</dbReference>
<feature type="region of interest" description="Disordered" evidence="1">
    <location>
        <begin position="311"/>
        <end position="335"/>
    </location>
</feature>
<proteinExistence type="predicted"/>
<dbReference type="PANTHER" id="PTHR31694">
    <property type="entry name" value="DESICCATION-LIKE PROTEIN"/>
    <property type="match status" value="1"/>
</dbReference>
<dbReference type="Proteomes" id="UP001147747">
    <property type="component" value="Unassembled WGS sequence"/>
</dbReference>
<protein>
    <submittedName>
        <fullName evidence="3">Uncharacterized protein</fullName>
    </submittedName>
</protein>